<dbReference type="Proteomes" id="UP001220209">
    <property type="component" value="Plasmid unnamed1"/>
</dbReference>
<dbReference type="SUPFAM" id="SSF56349">
    <property type="entry name" value="DNA breaking-rejoining enzymes"/>
    <property type="match status" value="1"/>
</dbReference>
<dbReference type="Proteomes" id="UP000664048">
    <property type="component" value="Unassembled WGS sequence"/>
</dbReference>
<name>A0A286P6T9_9BURK</name>
<proteinExistence type="predicted"/>
<evidence type="ECO:0000313" key="5">
    <source>
        <dbReference type="EMBL" id="MBK1932080.1"/>
    </source>
</evidence>
<dbReference type="InterPro" id="IPR002104">
    <property type="entry name" value="Integrase_catalytic"/>
</dbReference>
<feature type="compositionally biased region" description="Basic and acidic residues" evidence="2">
    <location>
        <begin position="380"/>
        <end position="389"/>
    </location>
</feature>
<dbReference type="InterPro" id="IPR011010">
    <property type="entry name" value="DNA_brk_join_enz"/>
</dbReference>
<dbReference type="AlphaFoldDB" id="A0A286P6T9"/>
<dbReference type="PROSITE" id="PS51898">
    <property type="entry name" value="TYR_RECOMBINASE"/>
    <property type="match status" value="1"/>
</dbReference>
<dbReference type="EMBL" id="JAGEMX010000025">
    <property type="protein sequence ID" value="MBO1835065.1"/>
    <property type="molecule type" value="Genomic_DNA"/>
</dbReference>
<evidence type="ECO:0000313" key="7">
    <source>
        <dbReference type="EMBL" id="WFN23381.1"/>
    </source>
</evidence>
<feature type="region of interest" description="Disordered" evidence="2">
    <location>
        <begin position="1"/>
        <end position="23"/>
    </location>
</feature>
<evidence type="ECO:0000313" key="9">
    <source>
        <dbReference type="Proteomes" id="UP001220209"/>
    </source>
</evidence>
<accession>A0A286P6T9</accession>
<dbReference type="Gene3D" id="1.10.443.10">
    <property type="entry name" value="Intergrase catalytic core"/>
    <property type="match status" value="1"/>
</dbReference>
<gene>
    <name evidence="4" type="ORF">BCCH1_80640</name>
    <name evidence="6" type="ORF">J4M89_37360</name>
    <name evidence="5" type="ORF">JIN94_19515</name>
    <name evidence="7" type="ORF">LXE91_40330</name>
</gene>
<geneLocation type="plasmid" evidence="7 9">
    <name>unnamed1</name>
</geneLocation>
<dbReference type="EMBL" id="AP018360">
    <property type="protein sequence ID" value="BBA45553.1"/>
    <property type="molecule type" value="Genomic_DNA"/>
</dbReference>
<dbReference type="RefSeq" id="WP_052760129.1">
    <property type="nucleotide sequence ID" value="NZ_AP018360.1"/>
</dbReference>
<evidence type="ECO:0000256" key="1">
    <source>
        <dbReference type="ARBA" id="ARBA00023172"/>
    </source>
</evidence>
<dbReference type="OrthoDB" id="5394387at2"/>
<dbReference type="EMBL" id="CP090643">
    <property type="protein sequence ID" value="WFN23381.1"/>
    <property type="molecule type" value="Genomic_DNA"/>
</dbReference>
<dbReference type="GeneID" id="71059940"/>
<organism evidence="4">
    <name type="scientific">Burkholderia contaminans</name>
    <dbReference type="NCBI Taxonomy" id="488447"/>
    <lineage>
        <taxon>Bacteria</taxon>
        <taxon>Pseudomonadati</taxon>
        <taxon>Pseudomonadota</taxon>
        <taxon>Betaproteobacteria</taxon>
        <taxon>Burkholderiales</taxon>
        <taxon>Burkholderiaceae</taxon>
        <taxon>Burkholderia</taxon>
        <taxon>Burkholderia cepacia complex</taxon>
    </lineage>
</organism>
<evidence type="ECO:0000256" key="2">
    <source>
        <dbReference type="SAM" id="MobiDB-lite"/>
    </source>
</evidence>
<feature type="domain" description="Tyr recombinase" evidence="3">
    <location>
        <begin position="141"/>
        <end position="351"/>
    </location>
</feature>
<feature type="region of interest" description="Disordered" evidence="2">
    <location>
        <begin position="364"/>
        <end position="389"/>
    </location>
</feature>
<keyword evidence="4" id="KW-0614">Plasmid</keyword>
<evidence type="ECO:0000259" key="3">
    <source>
        <dbReference type="PROSITE" id="PS51898"/>
    </source>
</evidence>
<dbReference type="InterPro" id="IPR024457">
    <property type="entry name" value="Putative_integrase_N"/>
</dbReference>
<reference evidence="4" key="1">
    <citation type="journal article" date="2016" name="Biosci. Biotechnol. Biochem.">
        <title>Bioconversion of AHX to AOH by resting cells of Burkholderia contaminans CH-1.</title>
        <authorList>
            <person name="Choi J.H."/>
            <person name="Kikuchi A."/>
            <person name="Pumkaeo P."/>
            <person name="Hirai H."/>
            <person name="Tokuyama S."/>
            <person name="Kawagishi H."/>
        </authorList>
    </citation>
    <scope>NUCLEOTIDE SEQUENCE</scope>
    <source>
        <strain evidence="4">CH-1</strain>
        <plasmid evidence="4">pBC453</plasmid>
    </source>
</reference>
<reference evidence="5" key="3">
    <citation type="submission" date="2021-01" db="EMBL/GenBank/DDBJ databases">
        <title>Outbreak of Burkholderia contaminns endophthalmitis traced to a clinical ventilation system.</title>
        <authorList>
            <person name="Lipuma J."/>
            <person name="Spilker T."/>
            <person name="Kratholm J."/>
        </authorList>
    </citation>
    <scope>NUCLEOTIDE SEQUENCE</scope>
    <source>
        <strain evidence="5">HI4954</strain>
    </source>
</reference>
<dbReference type="GO" id="GO:0015074">
    <property type="term" value="P:DNA integration"/>
    <property type="evidence" value="ECO:0007669"/>
    <property type="project" value="InterPro"/>
</dbReference>
<reference evidence="6 8" key="4">
    <citation type="submission" date="2021-03" db="EMBL/GenBank/DDBJ databases">
        <title>Clinical course, treatment and visual outcome of an outbreak of Burkholderia contaminans endophthalmitis following cataract surgery.</title>
        <authorList>
            <person name="Lind C."/>
            <person name="Olsen K."/>
            <person name="Angelsen N.K."/>
            <person name="Krefting E.A."/>
            <person name="Fossen K."/>
            <person name="Gravningen K."/>
            <person name="Depoorter E."/>
            <person name="Vandamme P."/>
            <person name="Bertelsen G."/>
        </authorList>
    </citation>
    <scope>NUCLEOTIDE SEQUENCE [LARGE SCALE GENOMIC DNA]</scope>
    <source>
        <strain evidence="6 8">51242556</strain>
    </source>
</reference>
<sequence>MNALEGQNAVPAPSGRRGDAPSGWRRELQGILDRHAGVRVNGEVASHRTRELTASVLFAAFGTLTGLGFKLQNPRNLGEKHVEVLVGEWYRRGRAVATMQNELSVLRKFAAWIGKKGMVRALPDYLPDVPRVGLQRATTAVTSKSWSQNGINIDEKIALADALNERFGLMIRLAVAFGLRRKEVLMLKPWKCDHGDYLAVYPNAGPKGGRARNVRITNQYQREVLDYVKSRMPKGDSMGWKTTRRGKPATLAYNLKEYERRMEEIGITKSVAGVSGHGLRAEFSENAAMTNPVAPFVPATLGGAADQLPAEDLHQALGQVSEMLGHSRVNVTNSYYGHFEGFRRAPKKVGDEQRLARSAKSRPVLRGVGPVPQNVAARGKSQENAKRRRTEVLLDVRQMDLPLKDSVVIFKPRTPESNKES</sequence>
<dbReference type="GO" id="GO:0006310">
    <property type="term" value="P:DNA recombination"/>
    <property type="evidence" value="ECO:0007669"/>
    <property type="project" value="UniProtKB-KW"/>
</dbReference>
<keyword evidence="8" id="KW-1185">Reference proteome</keyword>
<geneLocation type="plasmid" evidence="4">
    <name>pBC453</name>
</geneLocation>
<dbReference type="GO" id="GO:0003677">
    <property type="term" value="F:DNA binding"/>
    <property type="evidence" value="ECO:0007669"/>
    <property type="project" value="InterPro"/>
</dbReference>
<reference evidence="4" key="2">
    <citation type="journal article" date="2017" name="Genome Announc.">
        <title>High-Quality Draft Genome Sequence of Burkholderia contaminans CH-1, a Gram-Negative Bacterium That Metabolizes 2-Azahypoxanthine, a Plant Growth-Regulating Compound.</title>
        <authorList>
            <person name="Choi J.-H."/>
            <person name="Sugiura H."/>
            <person name="Moriuchi R."/>
            <person name="Kawagishi H."/>
            <person name="Dohra H."/>
        </authorList>
    </citation>
    <scope>NUCLEOTIDE SEQUENCE</scope>
    <source>
        <strain evidence="4">CH-1</strain>
        <plasmid evidence="4">pBC453</plasmid>
    </source>
</reference>
<dbReference type="InterPro" id="IPR013762">
    <property type="entry name" value="Integrase-like_cat_sf"/>
</dbReference>
<reference evidence="7 9" key="5">
    <citation type="submission" date="2021-12" db="EMBL/GenBank/DDBJ databases">
        <title>Genomic and phenotypic characterization of three Burkholderia contaminans isolates recovered from different sources.</title>
        <authorList>
            <person name="Lopez De Volder A."/>
            <person name="Fan Y."/>
            <person name="Nunvar J."/>
            <person name="Herrera T."/>
            <person name="Timp W."/>
            <person name="Degrossi J."/>
        </authorList>
    </citation>
    <scope>NUCLEOTIDE SEQUENCE [LARGE SCALE GENOMIC DNA]</scope>
    <source>
        <strain evidence="7 9">LMG 23361</strain>
        <plasmid evidence="7 9">unnamed1</plasmid>
    </source>
</reference>
<dbReference type="Pfam" id="PF12834">
    <property type="entry name" value="Phage_int_SAM_2"/>
    <property type="match status" value="1"/>
</dbReference>
<dbReference type="Proteomes" id="UP000611459">
    <property type="component" value="Unassembled WGS sequence"/>
</dbReference>
<keyword evidence="1" id="KW-0233">DNA recombination</keyword>
<evidence type="ECO:0000313" key="4">
    <source>
        <dbReference type="EMBL" id="BBA45553.1"/>
    </source>
</evidence>
<dbReference type="CDD" id="cd00397">
    <property type="entry name" value="DNA_BRE_C"/>
    <property type="match status" value="1"/>
</dbReference>
<evidence type="ECO:0000313" key="6">
    <source>
        <dbReference type="EMBL" id="MBO1835065.1"/>
    </source>
</evidence>
<evidence type="ECO:0000313" key="8">
    <source>
        <dbReference type="Proteomes" id="UP000664048"/>
    </source>
</evidence>
<protein>
    <submittedName>
        <fullName evidence="5">Integrase domain-containing protein</fullName>
    </submittedName>
</protein>
<dbReference type="EMBL" id="JAENIB010000007">
    <property type="protein sequence ID" value="MBK1932080.1"/>
    <property type="molecule type" value="Genomic_DNA"/>
</dbReference>